<keyword evidence="1" id="KW-0472">Membrane</keyword>
<keyword evidence="1" id="KW-1133">Transmembrane helix</keyword>
<evidence type="ECO:0000313" key="3">
    <source>
        <dbReference type="Proteomes" id="UP000017746"/>
    </source>
</evidence>
<reference evidence="2 3" key="1">
    <citation type="journal article" date="2014" name="J. Biotechnol.">
        <title>Complete genome sequence of the actinobacterium Actinoplanes friuliensis HAG 010964, producer of the lipopeptide antibiotic friulimycin.</title>
        <authorList>
            <person name="Ruckert C."/>
            <person name="Szczepanowski R."/>
            <person name="Albersmeier A."/>
            <person name="Goesmann A."/>
            <person name="Fischer N."/>
            <person name="Steinkamper A."/>
            <person name="Puhler A."/>
            <person name="Biener R."/>
            <person name="Schwartz D."/>
            <person name="Kalinowski J."/>
        </authorList>
    </citation>
    <scope>NUCLEOTIDE SEQUENCE [LARGE SCALE GENOMIC DNA]</scope>
    <source>
        <strain evidence="2 3">DSM 7358</strain>
    </source>
</reference>
<feature type="transmembrane region" description="Helical" evidence="1">
    <location>
        <begin position="6"/>
        <end position="26"/>
    </location>
</feature>
<dbReference type="Pfam" id="PF08592">
    <property type="entry name" value="Anthrone_oxy"/>
    <property type="match status" value="1"/>
</dbReference>
<dbReference type="HOGENOM" id="CLU_111152_0_2_11"/>
<organism evidence="2 3">
    <name type="scientific">Actinoplanes friuliensis DSM 7358</name>
    <dbReference type="NCBI Taxonomy" id="1246995"/>
    <lineage>
        <taxon>Bacteria</taxon>
        <taxon>Bacillati</taxon>
        <taxon>Actinomycetota</taxon>
        <taxon>Actinomycetes</taxon>
        <taxon>Micromonosporales</taxon>
        <taxon>Micromonosporaceae</taxon>
        <taxon>Actinoplanes</taxon>
    </lineage>
</organism>
<dbReference type="eggNOG" id="COG5500">
    <property type="taxonomic scope" value="Bacteria"/>
</dbReference>
<keyword evidence="3" id="KW-1185">Reference proteome</keyword>
<keyword evidence="1" id="KW-0812">Transmembrane</keyword>
<dbReference type="EMBL" id="CP006272">
    <property type="protein sequence ID" value="AGZ42650.1"/>
    <property type="molecule type" value="Genomic_DNA"/>
</dbReference>
<dbReference type="KEGG" id="afs:AFR_21900"/>
<gene>
    <name evidence="2" type="ORF">AFR_21900</name>
</gene>
<dbReference type="Proteomes" id="UP000017746">
    <property type="component" value="Chromosome"/>
</dbReference>
<dbReference type="STRING" id="1246995.AFR_21900"/>
<dbReference type="RefSeq" id="WP_023363021.1">
    <property type="nucleotide sequence ID" value="NC_022657.1"/>
</dbReference>
<dbReference type="AlphaFoldDB" id="U5W3U5"/>
<protein>
    <recommendedName>
        <fullName evidence="4">DUF1772 domain-containing protein</fullName>
    </recommendedName>
</protein>
<dbReference type="OrthoDB" id="428263at2"/>
<dbReference type="InterPro" id="IPR013901">
    <property type="entry name" value="Anthrone_oxy"/>
</dbReference>
<accession>U5W3U5</accession>
<dbReference type="PATRIC" id="fig|1246995.3.peg.4440"/>
<evidence type="ECO:0000313" key="2">
    <source>
        <dbReference type="EMBL" id="AGZ42650.1"/>
    </source>
</evidence>
<feature type="transmembrane region" description="Helical" evidence="1">
    <location>
        <begin position="84"/>
        <end position="101"/>
    </location>
</feature>
<proteinExistence type="predicted"/>
<sequence>MDALRTAALLAATLTTAMMAGFFHAYSFSVMPGLRGTGDAVLVEVMQRINRAILNGWFFLIFVGALVSGALAVALVAIDGDTAVLIPAVLGLACYLAQLVITGRINVPLNNGLDAAGLTDPVAARATFEQPWVRWNNARTLLCTVAAGSWCWALIQA</sequence>
<name>U5W3U5_9ACTN</name>
<feature type="transmembrane region" description="Helical" evidence="1">
    <location>
        <begin position="56"/>
        <end position="78"/>
    </location>
</feature>
<evidence type="ECO:0008006" key="4">
    <source>
        <dbReference type="Google" id="ProtNLM"/>
    </source>
</evidence>
<evidence type="ECO:0000256" key="1">
    <source>
        <dbReference type="SAM" id="Phobius"/>
    </source>
</evidence>